<organism evidence="1 2">
    <name type="scientific">Rossellomorea pakistanensis</name>
    <dbReference type="NCBI Taxonomy" id="992288"/>
    <lineage>
        <taxon>Bacteria</taxon>
        <taxon>Bacillati</taxon>
        <taxon>Bacillota</taxon>
        <taxon>Bacilli</taxon>
        <taxon>Bacillales</taxon>
        <taxon>Bacillaceae</taxon>
        <taxon>Rossellomorea</taxon>
    </lineage>
</organism>
<reference evidence="1 2" key="1">
    <citation type="submission" date="2021-01" db="EMBL/GenBank/DDBJ databases">
        <title>Genomic Encyclopedia of Type Strains, Phase IV (KMG-IV): sequencing the most valuable type-strain genomes for metagenomic binning, comparative biology and taxonomic classification.</title>
        <authorList>
            <person name="Goeker M."/>
        </authorList>
    </citation>
    <scope>NUCLEOTIDE SEQUENCE [LARGE SCALE GENOMIC DNA]</scope>
    <source>
        <strain evidence="1 2">DSM 24834</strain>
    </source>
</reference>
<protein>
    <submittedName>
        <fullName evidence="1">Uncharacterized protein YjgD (DUF1641 family)</fullName>
    </submittedName>
</protein>
<proteinExistence type="predicted"/>
<comment type="caution">
    <text evidence="1">The sequence shown here is derived from an EMBL/GenBank/DDBJ whole genome shotgun (WGS) entry which is preliminary data.</text>
</comment>
<keyword evidence="2" id="KW-1185">Reference proteome</keyword>
<dbReference type="RefSeq" id="WP_205172855.1">
    <property type="nucleotide sequence ID" value="NZ_JAFBDZ010000002.1"/>
</dbReference>
<accession>A0ABS2NDL0</accession>
<sequence length="186" mass="21576">MAPGYADQTQSYEWLNELERPEVQESLKKLIQKLPEIQRSMDSVGNLIQFSESVVKDRETIDKLEQRLTYSSINAESIEALVQLLGKLPVLLKLVERLEQVTVFLESVWKDKETLDQLYHSAMDFPVVERGKETLELVDRIKEKAESQPQQQISIFTVLKWMKDPNVQKGLHYIQATLDTISEKSR</sequence>
<name>A0ABS2NDL0_9BACI</name>
<evidence type="ECO:0000313" key="1">
    <source>
        <dbReference type="EMBL" id="MBM7585943.1"/>
    </source>
</evidence>
<gene>
    <name evidence="1" type="ORF">JOC86_002485</name>
</gene>
<dbReference type="Proteomes" id="UP001646157">
    <property type="component" value="Unassembled WGS sequence"/>
</dbReference>
<evidence type="ECO:0000313" key="2">
    <source>
        <dbReference type="Proteomes" id="UP001646157"/>
    </source>
</evidence>
<dbReference type="EMBL" id="JAFBDZ010000002">
    <property type="protein sequence ID" value="MBM7585943.1"/>
    <property type="molecule type" value="Genomic_DNA"/>
</dbReference>